<dbReference type="PIRSF" id="PIRSF000429">
    <property type="entry name" value="Ac-CoA_Ac_transf"/>
    <property type="match status" value="1"/>
</dbReference>
<dbReference type="CDD" id="cd00829">
    <property type="entry name" value="SCP-x_thiolase"/>
    <property type="match status" value="1"/>
</dbReference>
<dbReference type="AlphaFoldDB" id="A0A2A4FUK2"/>
<name>A0A2A4FUK2_9SPHN</name>
<evidence type="ECO:0000259" key="1">
    <source>
        <dbReference type="Pfam" id="PF22691"/>
    </source>
</evidence>
<dbReference type="InterPro" id="IPR002155">
    <property type="entry name" value="Thiolase"/>
</dbReference>
<feature type="domain" description="Thiolase C-terminal" evidence="1">
    <location>
        <begin position="267"/>
        <end position="381"/>
    </location>
</feature>
<dbReference type="EMBL" id="NWUF01000012">
    <property type="protein sequence ID" value="PCE41819.1"/>
    <property type="molecule type" value="Genomic_DNA"/>
</dbReference>
<proteinExistence type="predicted"/>
<comment type="caution">
    <text evidence="2">The sequence shown here is derived from an EMBL/GenBank/DDBJ whole genome shotgun (WGS) entry which is preliminary data.</text>
</comment>
<dbReference type="RefSeq" id="WP_066961522.1">
    <property type="nucleotide sequence ID" value="NZ_NWUF01000012.1"/>
</dbReference>
<dbReference type="Gene3D" id="3.40.47.10">
    <property type="match status" value="1"/>
</dbReference>
<dbReference type="Proteomes" id="UP000218934">
    <property type="component" value="Unassembled WGS sequence"/>
</dbReference>
<dbReference type="PANTHER" id="PTHR42870:SF1">
    <property type="entry name" value="NON-SPECIFIC LIPID-TRANSFER PROTEIN-LIKE 2"/>
    <property type="match status" value="1"/>
</dbReference>
<sequence>MEDLALAARDKCAIVGIGKTEYSKDSGRSTLALATEAARAAIADAGLSPDDIDGIVRCDMDRTMPVSVAAGLGLRRLHFWGETGPGGTAPSMMIGLAVAAVLSGQAKAVVVYRSLNGRSEDRFGSPSGPRARAGGFGSYDELYQPYGLLTPGQHFAMMAQRHMHEYGTKQEHLGAIAIACREAANRTPHAQMHDKPLTMEAYLASRPISLPLRLFDFCLESDGACAVVVTTTERARDLAKPPVTIRAVAGGQPSDTRAGMMFPALSRGDVTDIGGRQAAEELWRRAGLGPQDMDFAQLYDCFTISVLLQLEAFGFCRAGEGGPFAASGAIARGGSIPINTAGGNMSEGYMHGLNHFYEAVRQLRGEADNQVEGAQAGLVTSGLYPFGSAVVLGRNA</sequence>
<dbReference type="Pfam" id="PF22691">
    <property type="entry name" value="Thiolase_C_1"/>
    <property type="match status" value="1"/>
</dbReference>
<accession>A0A2A4FUK2</accession>
<dbReference type="KEGG" id="rdi:CMV14_18920"/>
<dbReference type="GO" id="GO:0003988">
    <property type="term" value="F:acetyl-CoA C-acyltransferase activity"/>
    <property type="evidence" value="ECO:0007669"/>
    <property type="project" value="UniProtKB-ARBA"/>
</dbReference>
<dbReference type="InterPro" id="IPR016039">
    <property type="entry name" value="Thiolase-like"/>
</dbReference>
<organism evidence="2 3">
    <name type="scientific">Rhizorhabdus dicambivorans</name>
    <dbReference type="NCBI Taxonomy" id="1850238"/>
    <lineage>
        <taxon>Bacteria</taxon>
        <taxon>Pseudomonadati</taxon>
        <taxon>Pseudomonadota</taxon>
        <taxon>Alphaproteobacteria</taxon>
        <taxon>Sphingomonadales</taxon>
        <taxon>Sphingomonadaceae</taxon>
        <taxon>Rhizorhabdus</taxon>
    </lineage>
</organism>
<keyword evidence="3" id="KW-1185">Reference proteome</keyword>
<dbReference type="InterPro" id="IPR055140">
    <property type="entry name" value="Thiolase_C_2"/>
</dbReference>
<evidence type="ECO:0000313" key="3">
    <source>
        <dbReference type="Proteomes" id="UP000218934"/>
    </source>
</evidence>
<gene>
    <name evidence="2" type="ORF">COO09_13260</name>
</gene>
<protein>
    <submittedName>
        <fullName evidence="2">Lipid-transfer protein</fullName>
    </submittedName>
</protein>
<dbReference type="PANTHER" id="PTHR42870">
    <property type="entry name" value="ACETYL-COA C-ACETYLTRANSFERASE"/>
    <property type="match status" value="1"/>
</dbReference>
<dbReference type="OrthoDB" id="9790314at2"/>
<evidence type="ECO:0000313" key="2">
    <source>
        <dbReference type="EMBL" id="PCE41819.1"/>
    </source>
</evidence>
<dbReference type="SUPFAM" id="SSF53901">
    <property type="entry name" value="Thiolase-like"/>
    <property type="match status" value="2"/>
</dbReference>
<reference evidence="2 3" key="1">
    <citation type="submission" date="2017-09" db="EMBL/GenBank/DDBJ databases">
        <title>The Catabolism of 3,6-Dichlorosalicylic acid is Initiated by the Cytochrome P450 Monooxygenase DsmABC in Rhizorhabdus dicambivorans Ndbn-20.</title>
        <authorList>
            <person name="Na L."/>
        </authorList>
    </citation>
    <scope>NUCLEOTIDE SEQUENCE [LARGE SCALE GENOMIC DNA]</scope>
    <source>
        <strain evidence="2 3">Ndbn-20m</strain>
    </source>
</reference>